<accession>A0A6H5HTP2</accession>
<dbReference type="AlphaFoldDB" id="A0A6H5HTP2"/>
<dbReference type="Proteomes" id="UP000479000">
    <property type="component" value="Unassembled WGS sequence"/>
</dbReference>
<dbReference type="EMBL" id="CADCXU010034948">
    <property type="protein sequence ID" value="CAB0020092.1"/>
    <property type="molecule type" value="Genomic_DNA"/>
</dbReference>
<organism evidence="2 3">
    <name type="scientific">Nesidiocoris tenuis</name>
    <dbReference type="NCBI Taxonomy" id="355587"/>
    <lineage>
        <taxon>Eukaryota</taxon>
        <taxon>Metazoa</taxon>
        <taxon>Ecdysozoa</taxon>
        <taxon>Arthropoda</taxon>
        <taxon>Hexapoda</taxon>
        <taxon>Insecta</taxon>
        <taxon>Pterygota</taxon>
        <taxon>Neoptera</taxon>
        <taxon>Paraneoptera</taxon>
        <taxon>Hemiptera</taxon>
        <taxon>Heteroptera</taxon>
        <taxon>Panheteroptera</taxon>
        <taxon>Cimicomorpha</taxon>
        <taxon>Miridae</taxon>
        <taxon>Dicyphina</taxon>
        <taxon>Nesidiocoris</taxon>
    </lineage>
</organism>
<gene>
    <name evidence="2" type="ORF">NTEN_LOCUS23702</name>
</gene>
<evidence type="ECO:0000313" key="2">
    <source>
        <dbReference type="EMBL" id="CAB0020092.1"/>
    </source>
</evidence>
<protein>
    <submittedName>
        <fullName evidence="2">Uncharacterized protein</fullName>
    </submittedName>
</protein>
<feature type="region of interest" description="Disordered" evidence="1">
    <location>
        <begin position="1"/>
        <end position="20"/>
    </location>
</feature>
<name>A0A6H5HTP2_9HEMI</name>
<evidence type="ECO:0000313" key="3">
    <source>
        <dbReference type="Proteomes" id="UP000479000"/>
    </source>
</evidence>
<reference evidence="2 3" key="1">
    <citation type="submission" date="2020-02" db="EMBL/GenBank/DDBJ databases">
        <authorList>
            <person name="Ferguson B K."/>
        </authorList>
    </citation>
    <scope>NUCLEOTIDE SEQUENCE [LARGE SCALE GENOMIC DNA]</scope>
</reference>
<proteinExistence type="predicted"/>
<sequence length="64" mass="6602">MSTLMMPAGAVPTVAPPTPGAAPAGVKLEPAKYLLNHAATAAPQPLPQQVINKADHEFSGYCFD</sequence>
<keyword evidence="3" id="KW-1185">Reference proteome</keyword>
<evidence type="ECO:0000256" key="1">
    <source>
        <dbReference type="SAM" id="MobiDB-lite"/>
    </source>
</evidence>